<dbReference type="EMBL" id="UFQT01000912">
    <property type="protein sequence ID" value="SSX27957.1"/>
    <property type="molecule type" value="Genomic_DNA"/>
</dbReference>
<feature type="transmembrane region" description="Helical" evidence="6">
    <location>
        <begin position="351"/>
        <end position="382"/>
    </location>
</feature>
<dbReference type="SUPFAM" id="SSF81321">
    <property type="entry name" value="Family A G protein-coupled receptor-like"/>
    <property type="match status" value="1"/>
</dbReference>
<dbReference type="OMA" id="YAIAGDW"/>
<organism evidence="8">
    <name type="scientific">Culicoides sonorensis</name>
    <name type="common">Biting midge</name>
    <dbReference type="NCBI Taxonomy" id="179676"/>
    <lineage>
        <taxon>Eukaryota</taxon>
        <taxon>Metazoa</taxon>
        <taxon>Ecdysozoa</taxon>
        <taxon>Arthropoda</taxon>
        <taxon>Hexapoda</taxon>
        <taxon>Insecta</taxon>
        <taxon>Pterygota</taxon>
        <taxon>Neoptera</taxon>
        <taxon>Endopterygota</taxon>
        <taxon>Diptera</taxon>
        <taxon>Nematocera</taxon>
        <taxon>Chironomoidea</taxon>
        <taxon>Ceratopogonidae</taxon>
        <taxon>Ceratopogoninae</taxon>
        <taxon>Culicoides</taxon>
        <taxon>Monoculicoides</taxon>
    </lineage>
</organism>
<evidence type="ECO:0000256" key="5">
    <source>
        <dbReference type="SAM" id="MobiDB-lite"/>
    </source>
</evidence>
<dbReference type="CDD" id="cd15039">
    <property type="entry name" value="7tmB3_Methuselah-like"/>
    <property type="match status" value="1"/>
</dbReference>
<dbReference type="Pfam" id="PF00002">
    <property type="entry name" value="7tm_2"/>
    <property type="match status" value="1"/>
</dbReference>
<dbReference type="Gene3D" id="1.20.1070.10">
    <property type="entry name" value="Rhodopsin 7-helix transmembrane proteins"/>
    <property type="match status" value="1"/>
</dbReference>
<dbReference type="InterPro" id="IPR052808">
    <property type="entry name" value="GPCR_Mth-like"/>
</dbReference>
<dbReference type="InterPro" id="IPR017981">
    <property type="entry name" value="GPCR_2-like_7TM"/>
</dbReference>
<evidence type="ECO:0000313" key="9">
    <source>
        <dbReference type="EMBL" id="SSX27957.1"/>
    </source>
</evidence>
<evidence type="ECO:0000256" key="4">
    <source>
        <dbReference type="ARBA" id="ARBA00023136"/>
    </source>
</evidence>
<dbReference type="PANTHER" id="PTHR46953:SF1">
    <property type="entry name" value="G-PROTEIN COUPLED RECEPTOR MTH-LIKE 1-RELATED"/>
    <property type="match status" value="1"/>
</dbReference>
<keyword evidence="4 6" id="KW-0472">Membrane</keyword>
<keyword evidence="3 6" id="KW-1133">Transmembrane helix</keyword>
<sequence length="603" mass="68199">MELFRKKVNKNCKNILVVSFFIVVTLCFVVDTTAAQTAKEKKVYVRKCCRVGDYFDERIHGCVAGGGGDIALTKSWLPQIWLIARAKFHLFETFPKHMTLLEDERPSTCHTPELFTRDYTLFSNGSMYLSTKHELVHPEDLCVDRKIALVCTRAAKEPANINKKPKTDTIRKCCSPNMVYLNENKTCVVLPETQSKAMTVFDLDMYDLIYTFPECREPIYAIIGEFDKSNVVNGTKIGYKINSDQVLKSNQFCIESTIQDTKQKVDIFACSEHVSVSPDAKPIDDMQTRFAIYSIGLFISATFLAATLLIGFLTPSNHHIMHWKCQTYYVACLLVGEILLAITQLMKSGSGGWMCFTMAICMHFFFLAAFFWLNTMCFNIWWTFRDFRPTSMERRQENFRLHLYNAYAWGFPTIIAGIGLILDAIQANNVIRPHFAEQNCWFSGETEIAAYFFAPIGILLCINLLLFAMTTRQLTCGLWKRDDVKSTTERAALGRVCMKLVIVMGITWIADVLSWAIGGPHHIWYVTDIINALQGVFIFIVVASQPQVQVALRRLCCAKSRKAATNTTNGPQHSSSSHGLPSVNEASTQHTNTTTKVPNETAC</sequence>
<comment type="subcellular location">
    <subcellularLocation>
        <location evidence="1">Membrane</location>
        <topology evidence="1">Multi-pass membrane protein</topology>
    </subcellularLocation>
</comment>
<feature type="transmembrane region" description="Helical" evidence="6">
    <location>
        <begin position="492"/>
        <end position="517"/>
    </location>
</feature>
<dbReference type="PROSITE" id="PS50261">
    <property type="entry name" value="G_PROTEIN_RECEP_F2_4"/>
    <property type="match status" value="1"/>
</dbReference>
<dbReference type="GO" id="GO:0016020">
    <property type="term" value="C:membrane"/>
    <property type="evidence" value="ECO:0007669"/>
    <property type="project" value="UniProtKB-SubCell"/>
</dbReference>
<evidence type="ECO:0000256" key="2">
    <source>
        <dbReference type="ARBA" id="ARBA00022692"/>
    </source>
</evidence>
<evidence type="ECO:0000256" key="3">
    <source>
        <dbReference type="ARBA" id="ARBA00022989"/>
    </source>
</evidence>
<dbReference type="PANTHER" id="PTHR46953">
    <property type="entry name" value="G-PROTEIN COUPLED RECEPTOR MTH-LIKE 1-RELATED"/>
    <property type="match status" value="1"/>
</dbReference>
<keyword evidence="2 6" id="KW-0812">Transmembrane</keyword>
<evidence type="ECO:0000313" key="8">
    <source>
        <dbReference type="EMBL" id="SSX07619.1"/>
    </source>
</evidence>
<dbReference type="VEuPathDB" id="VectorBase:CSON014986"/>
<evidence type="ECO:0000256" key="6">
    <source>
        <dbReference type="SAM" id="Phobius"/>
    </source>
</evidence>
<feature type="transmembrane region" description="Helical" evidence="6">
    <location>
        <begin position="523"/>
        <end position="544"/>
    </location>
</feature>
<gene>
    <name evidence="8" type="primary">CSON014986</name>
</gene>
<dbReference type="EMBL" id="UFQS01000912">
    <property type="protein sequence ID" value="SSX07619.1"/>
    <property type="molecule type" value="Genomic_DNA"/>
</dbReference>
<evidence type="ECO:0000256" key="1">
    <source>
        <dbReference type="ARBA" id="ARBA00004141"/>
    </source>
</evidence>
<feature type="transmembrane region" description="Helical" evidence="6">
    <location>
        <begin position="290"/>
        <end position="314"/>
    </location>
</feature>
<feature type="domain" description="G-protein coupled receptors family 2 profile 2" evidence="7">
    <location>
        <begin position="289"/>
        <end position="546"/>
    </location>
</feature>
<proteinExistence type="predicted"/>
<accession>A0A336KT42</accession>
<dbReference type="AlphaFoldDB" id="A0A336KT42"/>
<dbReference type="GO" id="GO:0004930">
    <property type="term" value="F:G protein-coupled receptor activity"/>
    <property type="evidence" value="ECO:0007669"/>
    <property type="project" value="InterPro"/>
</dbReference>
<reference evidence="8" key="1">
    <citation type="submission" date="2018-04" db="EMBL/GenBank/DDBJ databases">
        <authorList>
            <person name="Go L.Y."/>
            <person name="Mitchell J.A."/>
        </authorList>
    </citation>
    <scope>NUCLEOTIDE SEQUENCE</scope>
    <source>
        <tissue evidence="8">Whole organism</tissue>
    </source>
</reference>
<dbReference type="GO" id="GO:0007166">
    <property type="term" value="P:cell surface receptor signaling pathway"/>
    <property type="evidence" value="ECO:0007669"/>
    <property type="project" value="InterPro"/>
</dbReference>
<protein>
    <submittedName>
        <fullName evidence="8">CSON014986 protein</fullName>
    </submittedName>
</protein>
<feature type="transmembrane region" description="Helical" evidence="6">
    <location>
        <begin position="448"/>
        <end position="471"/>
    </location>
</feature>
<feature type="transmembrane region" description="Helical" evidence="6">
    <location>
        <begin position="403"/>
        <end position="428"/>
    </location>
</feature>
<feature type="transmembrane region" description="Helical" evidence="6">
    <location>
        <begin position="326"/>
        <end position="345"/>
    </location>
</feature>
<dbReference type="InterPro" id="IPR000832">
    <property type="entry name" value="GPCR_2_secretin-like"/>
</dbReference>
<evidence type="ECO:0000259" key="7">
    <source>
        <dbReference type="PROSITE" id="PS50261"/>
    </source>
</evidence>
<name>A0A336KT42_CULSO</name>
<reference evidence="9" key="2">
    <citation type="submission" date="2018-07" db="EMBL/GenBank/DDBJ databases">
        <authorList>
            <person name="Quirk P.G."/>
            <person name="Krulwich T.A."/>
        </authorList>
    </citation>
    <scope>NUCLEOTIDE SEQUENCE</scope>
</reference>
<feature type="region of interest" description="Disordered" evidence="5">
    <location>
        <begin position="564"/>
        <end position="603"/>
    </location>
</feature>